<dbReference type="Pfam" id="PF05860">
    <property type="entry name" value="TPS"/>
    <property type="match status" value="1"/>
</dbReference>
<dbReference type="InterPro" id="IPR008638">
    <property type="entry name" value="FhaB/CdiA-like_TPS"/>
</dbReference>
<dbReference type="SMART" id="SM00912">
    <property type="entry name" value="Haemagg_act"/>
    <property type="match status" value="1"/>
</dbReference>
<accession>A0A1U7HN88</accession>
<gene>
    <name evidence="2" type="ORF">NIES1031_14455</name>
</gene>
<dbReference type="Gene3D" id="2.160.20.10">
    <property type="entry name" value="Single-stranded right-handed beta-helix, Pectin lyase-like"/>
    <property type="match status" value="3"/>
</dbReference>
<evidence type="ECO:0000313" key="3">
    <source>
        <dbReference type="Proteomes" id="UP000185984"/>
    </source>
</evidence>
<dbReference type="EMBL" id="MRCC01000011">
    <property type="protein sequence ID" value="OKH25046.1"/>
    <property type="molecule type" value="Genomic_DNA"/>
</dbReference>
<keyword evidence="3" id="KW-1185">Reference proteome</keyword>
<dbReference type="RefSeq" id="WP_073550238.1">
    <property type="nucleotide sequence ID" value="NZ_CAWMVK010000003.1"/>
</dbReference>
<proteinExistence type="predicted"/>
<dbReference type="NCBIfam" id="TIGR01901">
    <property type="entry name" value="adhes_NPXG"/>
    <property type="match status" value="1"/>
</dbReference>
<sequence>MINYGRFIFDSLLIKSLLIAGITGKLFYISPTSAQIVPDETLGSEKSIVTSSEPAPIDLITGGVTRGINLFHSFQEFNVDAAQSVYFKNPQGIENILSRVTGKNPSNILGLLGVLGKANLFLINPNGIIFGSDAILDIQGSFVATTANAVRFGDQGIFNSSNPSSVPLLSVNPSAFLFNQLAENSSIYQSTSFLEVPQGNSLIFLGANVTIDGGILLAPSGRVEVGGLAEAGEVELTVNGSHLDLIFPTDVARADVLLTNTAGIGVAGEGGGRIEVNARNVNLVGTSLLSAGIRPELGSIDTQAGDIILDATGQVTLGEYSLVGNFVSPDSTGNGGNIYINTGSLFVTEGTQISTATFGQGNAGNIKIDARDNVTITGFNRDNASGIFSTTTTDANGNAGSISIDTKDLVLVDGAQIVANTFGEGNAGIIFVQADKVSLDNVSGILSSVSSGAVGDGGDINIQTRSLSLTNGSQVQSLVFREQGEIPGGQGKGGNITINAIESVDLIGVSSVQLPINNPLNTSEFIATEGFSSGIFTSTEKGAIGLGGDITIATHNLQVRDGAIVNAQTLNSSGGGNITINTNTFTATGGGQVLTVSRDRGQAGNITLNAADSITLSGSDPSFFERFERFGRDIVNNENAASGLFASTDADSTGNGGEINLVTRNLLLSDRATISAQSLGTGIAGSISIRADEYINADDGEIATSASQSVGGAINIVAGDIRLHGDSNLRTNVASGAGGGGNITLSANSILAFDDSDILAFARDGQGGNITLNTPIFFAENFQPAAFNINPDDLDGNNRVDINASGAVAGVVEIPDVSFIQNSLIDLPENLINTDTLIANSCIARSPQQGNFLITGAGSLPSRPGDSVSVFPTGSVQSILENTSSRPWQLGDPIVEPQGVYRLNGRLLLSREC</sequence>
<dbReference type="STRING" id="247279.NIES1031_14455"/>
<comment type="caution">
    <text evidence="2">The sequence shown here is derived from an EMBL/GenBank/DDBJ whole genome shotgun (WGS) entry which is preliminary data.</text>
</comment>
<protein>
    <recommendedName>
        <fullName evidence="1">Filamentous haemagglutinin FhaB/tRNA nuclease CdiA-like TPS domain-containing protein</fullName>
    </recommendedName>
</protein>
<reference evidence="2 3" key="1">
    <citation type="submission" date="2016-11" db="EMBL/GenBank/DDBJ databases">
        <title>Draft Genome Sequences of Nine Cyanobacterial Strains from Diverse Habitats.</title>
        <authorList>
            <person name="Zhu T."/>
            <person name="Hou S."/>
            <person name="Lu X."/>
            <person name="Hess W.R."/>
        </authorList>
    </citation>
    <scope>NUCLEOTIDE SEQUENCE [LARGE SCALE GENOMIC DNA]</scope>
    <source>
        <strain evidence="2 3">5.2 s.c.1</strain>
    </source>
</reference>
<evidence type="ECO:0000259" key="1">
    <source>
        <dbReference type="SMART" id="SM00912"/>
    </source>
</evidence>
<evidence type="ECO:0000313" key="2">
    <source>
        <dbReference type="EMBL" id="OKH25046.1"/>
    </source>
</evidence>
<dbReference type="SUPFAM" id="SSF51126">
    <property type="entry name" value="Pectin lyase-like"/>
    <property type="match status" value="3"/>
</dbReference>
<dbReference type="InterPro" id="IPR012334">
    <property type="entry name" value="Pectin_lyas_fold"/>
</dbReference>
<dbReference type="OrthoDB" id="452776at2"/>
<dbReference type="Proteomes" id="UP000185984">
    <property type="component" value="Unassembled WGS sequence"/>
</dbReference>
<feature type="domain" description="Filamentous haemagglutinin FhaB/tRNA nuclease CdiA-like TPS" evidence="1">
    <location>
        <begin position="43"/>
        <end position="153"/>
    </location>
</feature>
<name>A0A1U7HN88_9CHRO</name>
<organism evidence="2 3">
    <name type="scientific">Chroogloeocystis siderophila 5.2 s.c.1</name>
    <dbReference type="NCBI Taxonomy" id="247279"/>
    <lineage>
        <taxon>Bacteria</taxon>
        <taxon>Bacillati</taxon>
        <taxon>Cyanobacteriota</taxon>
        <taxon>Cyanophyceae</taxon>
        <taxon>Oscillatoriophycideae</taxon>
        <taxon>Chroococcales</taxon>
        <taxon>Chroococcaceae</taxon>
        <taxon>Chroogloeocystis</taxon>
    </lineage>
</organism>
<dbReference type="InterPro" id="IPR011050">
    <property type="entry name" value="Pectin_lyase_fold/virulence"/>
</dbReference>
<dbReference type="AlphaFoldDB" id="A0A1U7HN88"/>